<keyword evidence="2" id="KW-0804">Transcription</keyword>
<dbReference type="SMART" id="SM01407">
    <property type="entry name" value="NAC"/>
    <property type="match status" value="1"/>
</dbReference>
<feature type="region of interest" description="Disordered" evidence="3">
    <location>
        <begin position="1"/>
        <end position="21"/>
    </location>
</feature>
<comment type="similarity">
    <text evidence="1 2">Belongs to the NAC-beta family.</text>
</comment>
<dbReference type="GeneID" id="68092904"/>
<feature type="region of interest" description="Disordered" evidence="3">
    <location>
        <begin position="147"/>
        <end position="172"/>
    </location>
</feature>
<dbReference type="AlphaFoldDB" id="A0AA88GXP2"/>
<comment type="caution">
    <text evidence="5">The sequence shown here is derived from an EMBL/GenBank/DDBJ whole genome shotgun (WGS) entry which is preliminary data.</text>
</comment>
<protein>
    <recommendedName>
        <fullName evidence="2">Nascent polypeptide-associated complex subunit beta</fullName>
    </recommendedName>
</protein>
<keyword evidence="2" id="KW-0805">Transcription regulation</keyword>
<comment type="subunit">
    <text evidence="2">Part of the nascent polypeptide-associated complex (NAC).</text>
</comment>
<evidence type="ECO:0000313" key="6">
    <source>
        <dbReference type="Proteomes" id="UP000816034"/>
    </source>
</evidence>
<dbReference type="Proteomes" id="UP000816034">
    <property type="component" value="Unassembled WGS sequence"/>
</dbReference>
<dbReference type="InterPro" id="IPR002715">
    <property type="entry name" value="Nas_poly-pep-assoc_cplx_dom"/>
</dbReference>
<gene>
    <name evidence="5" type="ORF">C9374_000442</name>
</gene>
<feature type="compositionally biased region" description="Polar residues" evidence="3">
    <location>
        <begin position="1"/>
        <end position="16"/>
    </location>
</feature>
<keyword evidence="6" id="KW-1185">Reference proteome</keyword>
<feature type="compositionally biased region" description="Basic and acidic residues" evidence="3">
    <location>
        <begin position="147"/>
        <end position="161"/>
    </location>
</feature>
<evidence type="ECO:0000256" key="2">
    <source>
        <dbReference type="RuleBase" id="RU361272"/>
    </source>
</evidence>
<evidence type="ECO:0000256" key="1">
    <source>
        <dbReference type="ARBA" id="ARBA00005296"/>
    </source>
</evidence>
<organism evidence="5 6">
    <name type="scientific">Naegleria lovaniensis</name>
    <name type="common">Amoeba</name>
    <dbReference type="NCBI Taxonomy" id="51637"/>
    <lineage>
        <taxon>Eukaryota</taxon>
        <taxon>Discoba</taxon>
        <taxon>Heterolobosea</taxon>
        <taxon>Tetramitia</taxon>
        <taxon>Eutetramitia</taxon>
        <taxon>Vahlkampfiidae</taxon>
        <taxon>Naegleria</taxon>
    </lineage>
</organism>
<evidence type="ECO:0000256" key="3">
    <source>
        <dbReference type="SAM" id="MobiDB-lite"/>
    </source>
</evidence>
<dbReference type="InterPro" id="IPR038187">
    <property type="entry name" value="NAC_A/B_dom_sf"/>
</dbReference>
<feature type="domain" description="NAC-A/B" evidence="4">
    <location>
        <begin position="59"/>
        <end position="124"/>
    </location>
</feature>
<dbReference type="InterPro" id="IPR039370">
    <property type="entry name" value="BTF3"/>
</dbReference>
<dbReference type="RefSeq" id="XP_044552270.1">
    <property type="nucleotide sequence ID" value="XM_044694057.1"/>
</dbReference>
<evidence type="ECO:0000313" key="5">
    <source>
        <dbReference type="EMBL" id="KAG2388278.1"/>
    </source>
</evidence>
<dbReference type="Pfam" id="PF01849">
    <property type="entry name" value="NAC"/>
    <property type="match status" value="1"/>
</dbReference>
<dbReference type="EMBL" id="PYSW02000010">
    <property type="protein sequence ID" value="KAG2388278.1"/>
    <property type="molecule type" value="Genomic_DNA"/>
</dbReference>
<reference evidence="5 6" key="1">
    <citation type="journal article" date="2018" name="BMC Genomics">
        <title>The genome of Naegleria lovaniensis, the basis for a comparative approach to unravel pathogenicity factors of the human pathogenic amoeba N. fowleri.</title>
        <authorList>
            <person name="Liechti N."/>
            <person name="Schurch N."/>
            <person name="Bruggmann R."/>
            <person name="Wittwer M."/>
        </authorList>
    </citation>
    <scope>NUCLEOTIDE SEQUENCE [LARGE SCALE GENOMIC DNA]</scope>
    <source>
        <strain evidence="5 6">ATCC 30569</strain>
    </source>
</reference>
<evidence type="ECO:0000259" key="4">
    <source>
        <dbReference type="PROSITE" id="PS51151"/>
    </source>
</evidence>
<dbReference type="Gene3D" id="2.20.70.30">
    <property type="entry name" value="Nascent polypeptide-associated complex domain"/>
    <property type="match status" value="1"/>
</dbReference>
<dbReference type="PANTHER" id="PTHR10351">
    <property type="entry name" value="TRANSCRIPTION FACTOR BTF3 FAMILY MEMBER"/>
    <property type="match status" value="1"/>
</dbReference>
<accession>A0AA88GXP2</accession>
<name>A0AA88GXP2_NAELO</name>
<sequence length="172" mass="19530">MSDTAVEQQPTSTQPKKTGKEKYKFEVNQAKLEQLKKTAKEVVIAGGMRRKHKVVKKTSQNEGKIRNIVNKWRMTNIPEVMEVSMLMDDGTITVVQTPKVEAAVHSNSFVITGKYQRLTMEQYLPSMLKQLQNYDPSQLQQLFANLKEGEKSSAPQEKGEDLPEVSSFENVQ</sequence>
<dbReference type="PROSITE" id="PS51151">
    <property type="entry name" value="NAC_AB"/>
    <property type="match status" value="1"/>
</dbReference>
<proteinExistence type="inferred from homology"/>